<dbReference type="SUPFAM" id="SSF52096">
    <property type="entry name" value="ClpP/crotonase"/>
    <property type="match status" value="1"/>
</dbReference>
<gene>
    <name evidence="2" type="ORF">SAMN05216580_2678</name>
</gene>
<dbReference type="InterPro" id="IPR001753">
    <property type="entry name" value="Enoyl-CoA_hydra/iso"/>
</dbReference>
<dbReference type="Pfam" id="PF00378">
    <property type="entry name" value="ECH_1"/>
    <property type="match status" value="1"/>
</dbReference>
<dbReference type="GO" id="GO:0003824">
    <property type="term" value="F:catalytic activity"/>
    <property type="evidence" value="ECO:0007669"/>
    <property type="project" value="InterPro"/>
</dbReference>
<organism evidence="2 3">
    <name type="scientific">Geopseudomonas guangdongensis</name>
    <dbReference type="NCBI Taxonomy" id="1245526"/>
    <lineage>
        <taxon>Bacteria</taxon>
        <taxon>Pseudomonadati</taxon>
        <taxon>Pseudomonadota</taxon>
        <taxon>Gammaproteobacteria</taxon>
        <taxon>Pseudomonadales</taxon>
        <taxon>Pseudomonadaceae</taxon>
        <taxon>Geopseudomonas</taxon>
    </lineage>
</organism>
<dbReference type="EMBL" id="LT629780">
    <property type="protein sequence ID" value="SDU38419.1"/>
    <property type="molecule type" value="Genomic_DNA"/>
</dbReference>
<name>A0A1H2I2X1_9GAMM</name>
<dbReference type="CDD" id="cd06558">
    <property type="entry name" value="crotonase-like"/>
    <property type="match status" value="1"/>
</dbReference>
<dbReference type="STRING" id="1245526.SAMN05216580_2678"/>
<accession>A0A1H2I2X1</accession>
<dbReference type="Proteomes" id="UP000243063">
    <property type="component" value="Chromosome I"/>
</dbReference>
<dbReference type="PANTHER" id="PTHR43459:SF1">
    <property type="entry name" value="EG:BACN32G11.4 PROTEIN"/>
    <property type="match status" value="1"/>
</dbReference>
<evidence type="ECO:0000313" key="2">
    <source>
        <dbReference type="EMBL" id="SDU38419.1"/>
    </source>
</evidence>
<dbReference type="PANTHER" id="PTHR43459">
    <property type="entry name" value="ENOYL-COA HYDRATASE"/>
    <property type="match status" value="1"/>
</dbReference>
<reference evidence="3" key="1">
    <citation type="submission" date="2016-10" db="EMBL/GenBank/DDBJ databases">
        <authorList>
            <person name="Varghese N."/>
            <person name="Submissions S."/>
        </authorList>
    </citation>
    <scope>NUCLEOTIDE SEQUENCE [LARGE SCALE GENOMIC DNA]</scope>
    <source>
        <strain evidence="3">CCTCC 2012022</strain>
    </source>
</reference>
<dbReference type="InterPro" id="IPR018376">
    <property type="entry name" value="Enoyl-CoA_hyd/isom_CS"/>
</dbReference>
<evidence type="ECO:0000256" key="1">
    <source>
        <dbReference type="RuleBase" id="RU003707"/>
    </source>
</evidence>
<dbReference type="AlphaFoldDB" id="A0A1H2I2X1"/>
<comment type="similarity">
    <text evidence="1">Belongs to the enoyl-CoA hydratase/isomerase family.</text>
</comment>
<protein>
    <submittedName>
        <fullName evidence="2">Enoyl-CoA hydratase</fullName>
    </submittedName>
</protein>
<sequence>MSDSPLVVERAAGVAQLRFNRPDVLNALDAGLANALLEACRSIASDSAVRVVVLGGNGRAFMAGGDLAAMRRAPVEAADALIRPLHASVQLLSEMPVPVLASVHGAAAGAGISLMLAADLAIAAEGTRFNFAYTDIAASCDGGASWALPRLLGLRKALEIALLCESFDATEALRLGLLNRVVAAERLAAVTDDLAARLARREPHALAHLKRLLRLAGQQSLEAQLQAERAAFLDCAGRPEFAAAVDGFFARRAQRA</sequence>
<keyword evidence="3" id="KW-1185">Reference proteome</keyword>
<evidence type="ECO:0000313" key="3">
    <source>
        <dbReference type="Proteomes" id="UP000243063"/>
    </source>
</evidence>
<dbReference type="RefSeq" id="WP_090215408.1">
    <property type="nucleotide sequence ID" value="NZ_LT629780.1"/>
</dbReference>
<dbReference type="InterPro" id="IPR029045">
    <property type="entry name" value="ClpP/crotonase-like_dom_sf"/>
</dbReference>
<dbReference type="PROSITE" id="PS00166">
    <property type="entry name" value="ENOYL_COA_HYDRATASE"/>
    <property type="match status" value="1"/>
</dbReference>
<proteinExistence type="inferred from homology"/>
<dbReference type="OrthoDB" id="9777711at2"/>
<dbReference type="Gene3D" id="3.90.226.10">
    <property type="entry name" value="2-enoyl-CoA Hydratase, Chain A, domain 1"/>
    <property type="match status" value="1"/>
</dbReference>